<sequence length="498" mass="56276">MEQWANGVSVELPIDHSNSIVLTVESMIYGFEQRNIWSGNVYYILSSKRFLVTIDYTRPYLWLPDDICDNFERFFGLTYNETSNQYMINATAHHDNKQRNATVTLKMGSGRSANHHTTKIDLPYDAFNLEVKTPVDDNATRYFPLKRSLNGKYILGRTFLQESYLIVDYERGNFTIAPAAYNDPMPDSIIVPIKDFKRYPVRPVLTRRASFKDKGISAGAIAGLVVGLIAVVIITALGIRFWQKRRLANRKARSYTETMIMGTAVVGNEVKHRRISEFDSQSYAIGGSYGNDRDSKALELVSPINEMDNPPTEPYYSPASYSEDLDCFSASTKYERRTSERRSFAQNTPYEHKAKKELITGKDNVGHPHYIGSPKKQDTLTKTYPDIESLLKGLRENGDISNESSVSLRFDCELEAIVGSLKIQQCADIKAAISNALCNHVVIISSDQSTRGTRIEAVTCIAFAKRRWGLLGEQLLKFISRLCAEGHQEYGKRLLCGK</sequence>
<accession>A0ABR3QUZ5</accession>
<dbReference type="InterPro" id="IPR021109">
    <property type="entry name" value="Peptidase_aspartic_dom_sf"/>
</dbReference>
<keyword evidence="4" id="KW-1185">Reference proteome</keyword>
<dbReference type="EMBL" id="JAKJXO020000015">
    <property type="protein sequence ID" value="KAL1595990.1"/>
    <property type="molecule type" value="Genomic_DNA"/>
</dbReference>
<dbReference type="InterPro" id="IPR033121">
    <property type="entry name" value="PEPTIDASE_A1"/>
</dbReference>
<comment type="caution">
    <text evidence="3">The sequence shown here is derived from an EMBL/GenBank/DDBJ whole genome shotgun (WGS) entry which is preliminary data.</text>
</comment>
<evidence type="ECO:0000259" key="2">
    <source>
        <dbReference type="Pfam" id="PF00026"/>
    </source>
</evidence>
<organism evidence="3 4">
    <name type="scientific">Paraconiothyrium brasiliense</name>
    <dbReference type="NCBI Taxonomy" id="300254"/>
    <lineage>
        <taxon>Eukaryota</taxon>
        <taxon>Fungi</taxon>
        <taxon>Dikarya</taxon>
        <taxon>Ascomycota</taxon>
        <taxon>Pezizomycotina</taxon>
        <taxon>Dothideomycetes</taxon>
        <taxon>Pleosporomycetidae</taxon>
        <taxon>Pleosporales</taxon>
        <taxon>Massarineae</taxon>
        <taxon>Didymosphaeriaceae</taxon>
        <taxon>Paraconiothyrium</taxon>
    </lineage>
</organism>
<gene>
    <name evidence="3" type="ORF">SLS60_009681</name>
</gene>
<feature type="domain" description="Peptidase A1" evidence="2">
    <location>
        <begin position="29"/>
        <end position="178"/>
    </location>
</feature>
<evidence type="ECO:0000256" key="1">
    <source>
        <dbReference type="SAM" id="Phobius"/>
    </source>
</evidence>
<keyword evidence="1" id="KW-1133">Transmembrane helix</keyword>
<evidence type="ECO:0000313" key="3">
    <source>
        <dbReference type="EMBL" id="KAL1595990.1"/>
    </source>
</evidence>
<evidence type="ECO:0000313" key="4">
    <source>
        <dbReference type="Proteomes" id="UP001521785"/>
    </source>
</evidence>
<reference evidence="3 4" key="1">
    <citation type="submission" date="2024-02" db="EMBL/GenBank/DDBJ databases">
        <title>De novo assembly and annotation of 12 fungi associated with fruit tree decline syndrome in Ontario, Canada.</title>
        <authorList>
            <person name="Sulman M."/>
            <person name="Ellouze W."/>
            <person name="Ilyukhin E."/>
        </authorList>
    </citation>
    <scope>NUCLEOTIDE SEQUENCE [LARGE SCALE GENOMIC DNA]</scope>
    <source>
        <strain evidence="3 4">M42-189</strain>
    </source>
</reference>
<keyword evidence="1" id="KW-0812">Transmembrane</keyword>
<protein>
    <recommendedName>
        <fullName evidence="2">Peptidase A1 domain-containing protein</fullName>
    </recommendedName>
</protein>
<feature type="transmembrane region" description="Helical" evidence="1">
    <location>
        <begin position="216"/>
        <end position="242"/>
    </location>
</feature>
<dbReference type="Gene3D" id="2.40.70.10">
    <property type="entry name" value="Acid Proteases"/>
    <property type="match status" value="1"/>
</dbReference>
<proteinExistence type="predicted"/>
<name>A0ABR3QUZ5_9PLEO</name>
<keyword evidence="1" id="KW-0472">Membrane</keyword>
<dbReference type="SUPFAM" id="SSF50630">
    <property type="entry name" value="Acid proteases"/>
    <property type="match status" value="1"/>
</dbReference>
<dbReference type="Proteomes" id="UP001521785">
    <property type="component" value="Unassembled WGS sequence"/>
</dbReference>
<dbReference type="Pfam" id="PF00026">
    <property type="entry name" value="Asp"/>
    <property type="match status" value="1"/>
</dbReference>